<keyword evidence="2" id="KW-1185">Reference proteome</keyword>
<evidence type="ECO:0000313" key="1">
    <source>
        <dbReference type="EMBL" id="KAK8588822.1"/>
    </source>
</evidence>
<dbReference type="EMBL" id="JBBPBM010000004">
    <property type="protein sequence ID" value="KAK8588822.1"/>
    <property type="molecule type" value="Genomic_DNA"/>
</dbReference>
<comment type="caution">
    <text evidence="1">The sequence shown here is derived from an EMBL/GenBank/DDBJ whole genome shotgun (WGS) entry which is preliminary data.</text>
</comment>
<protein>
    <submittedName>
        <fullName evidence="1">Uncharacterized protein</fullName>
    </submittedName>
</protein>
<accession>A0ABR2FXI9</accession>
<evidence type="ECO:0000313" key="2">
    <source>
        <dbReference type="Proteomes" id="UP001472677"/>
    </source>
</evidence>
<gene>
    <name evidence="1" type="ORF">V6N12_023235</name>
</gene>
<proteinExistence type="predicted"/>
<organism evidence="1 2">
    <name type="scientific">Hibiscus sabdariffa</name>
    <name type="common">roselle</name>
    <dbReference type="NCBI Taxonomy" id="183260"/>
    <lineage>
        <taxon>Eukaryota</taxon>
        <taxon>Viridiplantae</taxon>
        <taxon>Streptophyta</taxon>
        <taxon>Embryophyta</taxon>
        <taxon>Tracheophyta</taxon>
        <taxon>Spermatophyta</taxon>
        <taxon>Magnoliopsida</taxon>
        <taxon>eudicotyledons</taxon>
        <taxon>Gunneridae</taxon>
        <taxon>Pentapetalae</taxon>
        <taxon>rosids</taxon>
        <taxon>malvids</taxon>
        <taxon>Malvales</taxon>
        <taxon>Malvaceae</taxon>
        <taxon>Malvoideae</taxon>
        <taxon>Hibiscus</taxon>
    </lineage>
</organism>
<sequence length="101" mass="11500">MLEFQLATKNAKSFPVSTQERNSNVPFPSRSSCYGIQKVIKRCSKSHQSRTLTSNSCDLYYNGSRKIYSAAWVMIGNSPWNPDTEMPHDKCSNQPVSFIQF</sequence>
<dbReference type="Proteomes" id="UP001472677">
    <property type="component" value="Unassembled WGS sequence"/>
</dbReference>
<reference evidence="1 2" key="1">
    <citation type="journal article" date="2024" name="G3 (Bethesda)">
        <title>Genome assembly of Hibiscus sabdariffa L. provides insights into metabolisms of medicinal natural products.</title>
        <authorList>
            <person name="Kim T."/>
        </authorList>
    </citation>
    <scope>NUCLEOTIDE SEQUENCE [LARGE SCALE GENOMIC DNA]</scope>
    <source>
        <strain evidence="1">TK-2024</strain>
        <tissue evidence="1">Old leaves</tissue>
    </source>
</reference>
<name>A0ABR2FXI9_9ROSI</name>